<feature type="compositionally biased region" description="Basic and acidic residues" evidence="1">
    <location>
        <begin position="362"/>
        <end position="376"/>
    </location>
</feature>
<dbReference type="Proteomes" id="UP000481858">
    <property type="component" value="Unassembled WGS sequence"/>
</dbReference>
<feature type="compositionally biased region" description="Pro residues" evidence="1">
    <location>
        <begin position="631"/>
        <end position="640"/>
    </location>
</feature>
<feature type="compositionally biased region" description="Basic and acidic residues" evidence="1">
    <location>
        <begin position="221"/>
        <end position="231"/>
    </location>
</feature>
<feature type="transmembrane region" description="Helical" evidence="2">
    <location>
        <begin position="55"/>
        <end position="76"/>
    </location>
</feature>
<feature type="compositionally biased region" description="Basic and acidic residues" evidence="1">
    <location>
        <begin position="934"/>
        <end position="943"/>
    </location>
</feature>
<feature type="region of interest" description="Disordered" evidence="1">
    <location>
        <begin position="625"/>
        <end position="671"/>
    </location>
</feature>
<evidence type="ECO:0000313" key="3">
    <source>
        <dbReference type="EMBL" id="KAF2967488.1"/>
    </source>
</evidence>
<proteinExistence type="predicted"/>
<feature type="region of interest" description="Disordered" evidence="1">
    <location>
        <begin position="355"/>
        <end position="393"/>
    </location>
</feature>
<feature type="region of interest" description="Disordered" evidence="1">
    <location>
        <begin position="549"/>
        <end position="585"/>
    </location>
</feature>
<evidence type="ECO:0000256" key="1">
    <source>
        <dbReference type="SAM" id="MobiDB-lite"/>
    </source>
</evidence>
<dbReference type="OrthoDB" id="4779042at2759"/>
<feature type="compositionally biased region" description="Basic and acidic residues" evidence="1">
    <location>
        <begin position="971"/>
        <end position="988"/>
    </location>
</feature>
<feature type="compositionally biased region" description="Low complexity" evidence="1">
    <location>
        <begin position="790"/>
        <end position="799"/>
    </location>
</feature>
<keyword evidence="2" id="KW-1133">Transmembrane helix</keyword>
<feature type="region of interest" description="Disordered" evidence="1">
    <location>
        <begin position="788"/>
        <end position="997"/>
    </location>
</feature>
<feature type="transmembrane region" description="Helical" evidence="2">
    <location>
        <begin position="25"/>
        <end position="48"/>
    </location>
</feature>
<sequence length="997" mass="106900">MPVALVAFATAISLCVHWFGSLVVLPWVISLLGFAYGLNASLFGAMVLFTAALVLLWEFIASSSYSVLAICLQSLLAISTDYGWWTFWPGIIALRFSGAGVNQWSMRQSPSPVIDALVLILFFGKCLPWLGYQHRLDHSGFLISLASSINLGRLNSWFHAYLTHIHPAFPLMLHYLLPVVNNVLYSMIETVKTGVYIISYTSWGTDHCCPDWRIRQIHQASADRRERERQNRPSRAVLRQQYEENARRGPSGPQGRRQPGGGSPGLGLRHLMGGEHRGTTEYARGLESRDSVDPPVEVQWEFVQPTVNTSVQQPQPQVPAPTNVPSSTPGVSDHSPKPSVRQLPSPLAFVRQLTPPQASDANDQKKPEPTEKDENTKVTPSHPPCQTLGPGPMDIDVDLRDQLIDIFGKLAINDGAMMDEDSTSPPLAWISGQRAFIPQYAPTPAAPYFPPIAPEIFARFSVRIRAAAIGIKTAPPVVPKPVKVAAASIAKPLTWKAPVSSTRTLVTSSTVPSAAVKAPAAPVATGLKPTAPISASVAPRITVTAPAVSSTTIKPAKPTPPKVPVPTAEPTRPADPADPAVPVPPAAPARRIAALRRRTGYLPKAPSPPPPDVAKLCRQLVTKAPKAPKVPDAPKPPPPVFEFSAAPAPPKVSSATKAPVSESTAPKVQNAPKASVLDFSAPVAPTVPKVPDAPKASLFNFSSAPAAPIAPKAPSIPKASEFNFSSAPAAPKVSSATKALVSESSESTEPNVPTVPTAPVFQFFASAVPNVPTASSFNFSGVSVPTRSFPAPAAPAAPARSMSPEYDEEQLLREFEECDKDDSPPKGESRDDHIKALDALLFGDGAAQSEAESSEEESSSESDEDESDDEFSDVPEDEMEEHTREAEAAMRNRSNAPGNGLPVIEDHPTVSNNFTPGASFSSNLPRPGSTLTEEQTRDLDHELLCGNTDPMEQLSTSSMGIGHVPGPEPIYSDHPDDVERVKNKDPNPRRHPRPRRN</sequence>
<dbReference type="InParanoid" id="A0A7C8MPW0"/>
<feature type="compositionally biased region" description="Low complexity" evidence="1">
    <location>
        <begin position="837"/>
        <end position="851"/>
    </location>
</feature>
<organism evidence="3 4">
    <name type="scientific">Xylaria multiplex</name>
    <dbReference type="NCBI Taxonomy" id="323545"/>
    <lineage>
        <taxon>Eukaryota</taxon>
        <taxon>Fungi</taxon>
        <taxon>Dikarya</taxon>
        <taxon>Ascomycota</taxon>
        <taxon>Pezizomycotina</taxon>
        <taxon>Sordariomycetes</taxon>
        <taxon>Xylariomycetidae</taxon>
        <taxon>Xylariales</taxon>
        <taxon>Xylariaceae</taxon>
        <taxon>Xylaria</taxon>
    </lineage>
</organism>
<dbReference type="AlphaFoldDB" id="A0A7C8MPW0"/>
<evidence type="ECO:0000256" key="2">
    <source>
        <dbReference type="SAM" id="Phobius"/>
    </source>
</evidence>
<feature type="compositionally biased region" description="Basic and acidic residues" evidence="1">
    <location>
        <begin position="810"/>
        <end position="836"/>
    </location>
</feature>
<feature type="compositionally biased region" description="Low complexity" evidence="1">
    <location>
        <begin position="248"/>
        <end position="257"/>
    </location>
</feature>
<feature type="compositionally biased region" description="Basic and acidic residues" evidence="1">
    <location>
        <begin position="881"/>
        <end position="890"/>
    </location>
</feature>
<keyword evidence="4" id="KW-1185">Reference proteome</keyword>
<gene>
    <name evidence="3" type="ORF">GQX73_g6115</name>
</gene>
<feature type="compositionally biased region" description="Polar residues" evidence="1">
    <location>
        <begin position="909"/>
        <end position="933"/>
    </location>
</feature>
<evidence type="ECO:0000313" key="4">
    <source>
        <dbReference type="Proteomes" id="UP000481858"/>
    </source>
</evidence>
<accession>A0A7C8MPW0</accession>
<feature type="region of interest" description="Disordered" evidence="1">
    <location>
        <begin position="221"/>
        <end position="273"/>
    </location>
</feature>
<protein>
    <submittedName>
        <fullName evidence="3">Uncharacterized protein</fullName>
    </submittedName>
</protein>
<feature type="compositionally biased region" description="Low complexity" evidence="1">
    <location>
        <begin position="309"/>
        <end position="325"/>
    </location>
</feature>
<name>A0A7C8MPW0_9PEZI</name>
<reference evidence="3 4" key="1">
    <citation type="submission" date="2019-12" db="EMBL/GenBank/DDBJ databases">
        <title>Draft genome sequence of the ascomycete Xylaria multiplex DSM 110363.</title>
        <authorList>
            <person name="Buettner E."/>
            <person name="Kellner H."/>
        </authorList>
    </citation>
    <scope>NUCLEOTIDE SEQUENCE [LARGE SCALE GENOMIC DNA]</scope>
    <source>
        <strain evidence="3 4">DSM 110363</strain>
    </source>
</reference>
<dbReference type="EMBL" id="WUBL01000067">
    <property type="protein sequence ID" value="KAF2967488.1"/>
    <property type="molecule type" value="Genomic_DNA"/>
</dbReference>
<feature type="region of interest" description="Disordered" evidence="1">
    <location>
        <begin position="309"/>
        <end position="342"/>
    </location>
</feature>
<comment type="caution">
    <text evidence="3">The sequence shown here is derived from an EMBL/GenBank/DDBJ whole genome shotgun (WGS) entry which is preliminary data.</text>
</comment>
<keyword evidence="2" id="KW-0472">Membrane</keyword>
<feature type="compositionally biased region" description="Acidic residues" evidence="1">
    <location>
        <begin position="852"/>
        <end position="880"/>
    </location>
</feature>
<keyword evidence="2" id="KW-0812">Transmembrane</keyword>